<evidence type="ECO:0000259" key="3">
    <source>
        <dbReference type="PROSITE" id="PS50977"/>
    </source>
</evidence>
<dbReference type="InterPro" id="IPR009057">
    <property type="entry name" value="Homeodomain-like_sf"/>
</dbReference>
<feature type="DNA-binding region" description="H-T-H motif" evidence="2">
    <location>
        <begin position="19"/>
        <end position="38"/>
    </location>
</feature>
<dbReference type="RefSeq" id="WP_274189845.1">
    <property type="nucleotide sequence ID" value="NZ_BAABHN010000013.1"/>
</dbReference>
<evidence type="ECO:0000313" key="5">
    <source>
        <dbReference type="Proteomes" id="UP001595909"/>
    </source>
</evidence>
<keyword evidence="1 2" id="KW-0238">DNA-binding</keyword>
<dbReference type="SUPFAM" id="SSF46689">
    <property type="entry name" value="Homeodomain-like"/>
    <property type="match status" value="1"/>
</dbReference>
<dbReference type="Gene3D" id="1.10.357.10">
    <property type="entry name" value="Tetracycline Repressor, domain 2"/>
    <property type="match status" value="1"/>
</dbReference>
<dbReference type="PROSITE" id="PS50977">
    <property type="entry name" value="HTH_TETR_2"/>
    <property type="match status" value="1"/>
</dbReference>
<comment type="caution">
    <text evidence="4">The sequence shown here is derived from an EMBL/GenBank/DDBJ whole genome shotgun (WGS) entry which is preliminary data.</text>
</comment>
<gene>
    <name evidence="4" type="ORF">ACFPEL_06565</name>
</gene>
<organism evidence="4 5">
    <name type="scientific">Actinomycetospora chibensis</name>
    <dbReference type="NCBI Taxonomy" id="663606"/>
    <lineage>
        <taxon>Bacteria</taxon>
        <taxon>Bacillati</taxon>
        <taxon>Actinomycetota</taxon>
        <taxon>Actinomycetes</taxon>
        <taxon>Pseudonocardiales</taxon>
        <taxon>Pseudonocardiaceae</taxon>
        <taxon>Actinomycetospora</taxon>
    </lineage>
</organism>
<protein>
    <submittedName>
        <fullName evidence="4">TetR/AcrR family transcriptional regulator</fullName>
    </submittedName>
</protein>
<dbReference type="PROSITE" id="PS01081">
    <property type="entry name" value="HTH_TETR_1"/>
    <property type="match status" value="1"/>
</dbReference>
<dbReference type="Pfam" id="PF00440">
    <property type="entry name" value="TetR_N"/>
    <property type="match status" value="1"/>
</dbReference>
<dbReference type="EMBL" id="JBHSIM010000013">
    <property type="protein sequence ID" value="MFC4832068.1"/>
    <property type="molecule type" value="Genomic_DNA"/>
</dbReference>
<dbReference type="InterPro" id="IPR001647">
    <property type="entry name" value="HTH_TetR"/>
</dbReference>
<dbReference type="InterPro" id="IPR050109">
    <property type="entry name" value="HTH-type_TetR-like_transc_reg"/>
</dbReference>
<dbReference type="PANTHER" id="PTHR30055:SF226">
    <property type="entry name" value="HTH-TYPE TRANSCRIPTIONAL REGULATOR PKSA"/>
    <property type="match status" value="1"/>
</dbReference>
<feature type="domain" description="HTH tetR-type" evidence="3">
    <location>
        <begin position="1"/>
        <end position="56"/>
    </location>
</feature>
<evidence type="ECO:0000256" key="2">
    <source>
        <dbReference type="PROSITE-ProRule" id="PRU00335"/>
    </source>
</evidence>
<keyword evidence="5" id="KW-1185">Reference proteome</keyword>
<dbReference type="PANTHER" id="PTHR30055">
    <property type="entry name" value="HTH-TYPE TRANSCRIPTIONAL REGULATOR RUTR"/>
    <property type="match status" value="1"/>
</dbReference>
<reference evidence="5" key="1">
    <citation type="journal article" date="2019" name="Int. J. Syst. Evol. Microbiol.">
        <title>The Global Catalogue of Microorganisms (GCM) 10K type strain sequencing project: providing services to taxonomists for standard genome sequencing and annotation.</title>
        <authorList>
            <consortium name="The Broad Institute Genomics Platform"/>
            <consortium name="The Broad Institute Genome Sequencing Center for Infectious Disease"/>
            <person name="Wu L."/>
            <person name="Ma J."/>
        </authorList>
    </citation>
    <scope>NUCLEOTIDE SEQUENCE [LARGE SCALE GENOMIC DNA]</scope>
    <source>
        <strain evidence="5">CCUG 50347</strain>
    </source>
</reference>
<sequence>MLLEAAAATFAARGFAQTTTRMIADEAGVSETLLYRHFGSKAALFDRTVTGRFRLTVEEFAQRWACPPSGAVEDRAHEVLLDLVRFLRAHRDVVLVLMTVDAFEPGGEGVTESLRATTDRLLAVVRECVLTDREGHPLPGTDEELTAPGVLALLLGVAVLDDLVFADATHRPPPVSVEEEALAMVLYGVAHRRLRGRGPSTSSNLD</sequence>
<proteinExistence type="predicted"/>
<dbReference type="InterPro" id="IPR023772">
    <property type="entry name" value="DNA-bd_HTH_TetR-type_CS"/>
</dbReference>
<accession>A0ABV9RCZ8</accession>
<evidence type="ECO:0000256" key="1">
    <source>
        <dbReference type="ARBA" id="ARBA00023125"/>
    </source>
</evidence>
<dbReference type="PRINTS" id="PR00455">
    <property type="entry name" value="HTHTETR"/>
</dbReference>
<name>A0ABV9RCZ8_9PSEU</name>
<evidence type="ECO:0000313" key="4">
    <source>
        <dbReference type="EMBL" id="MFC4832068.1"/>
    </source>
</evidence>
<dbReference type="Proteomes" id="UP001595909">
    <property type="component" value="Unassembled WGS sequence"/>
</dbReference>